<sequence>MRVRVVVAPERRVKVTVRLKFLGLGWKTHLPEEQVPKIWRRVERVVLFLVENPPSKPFWVLLES</sequence>
<proteinExistence type="predicted"/>
<protein>
    <submittedName>
        <fullName evidence="1">Uncharacterized protein</fullName>
    </submittedName>
</protein>
<dbReference type="AlphaFoldDB" id="A0A0G1UD55"/>
<evidence type="ECO:0000313" key="1">
    <source>
        <dbReference type="EMBL" id="KKU55615.1"/>
    </source>
</evidence>
<organism evidence="1 2">
    <name type="scientific">Candidatus Amesbacteria bacterium GW2011_GWA2_47_11</name>
    <dbReference type="NCBI Taxonomy" id="1618357"/>
    <lineage>
        <taxon>Bacteria</taxon>
        <taxon>Candidatus Amesiibacteriota</taxon>
    </lineage>
</organism>
<name>A0A0G1UD55_9BACT</name>
<dbReference type="Proteomes" id="UP000034607">
    <property type="component" value="Unassembled WGS sequence"/>
</dbReference>
<reference evidence="1 2" key="1">
    <citation type="journal article" date="2015" name="Nature">
        <title>rRNA introns, odd ribosomes, and small enigmatic genomes across a large radiation of phyla.</title>
        <authorList>
            <person name="Brown C.T."/>
            <person name="Hug L.A."/>
            <person name="Thomas B.C."/>
            <person name="Sharon I."/>
            <person name="Castelle C.J."/>
            <person name="Singh A."/>
            <person name="Wilkins M.J."/>
            <person name="Williams K.H."/>
            <person name="Banfield J.F."/>
        </authorList>
    </citation>
    <scope>NUCLEOTIDE SEQUENCE [LARGE SCALE GENOMIC DNA]</scope>
</reference>
<evidence type="ECO:0000313" key="2">
    <source>
        <dbReference type="Proteomes" id="UP000034607"/>
    </source>
</evidence>
<comment type="caution">
    <text evidence="1">The sequence shown here is derived from an EMBL/GenBank/DDBJ whole genome shotgun (WGS) entry which is preliminary data.</text>
</comment>
<gene>
    <name evidence="1" type="ORF">UX78_C0018G0011</name>
</gene>
<accession>A0A0G1UD55</accession>
<dbReference type="EMBL" id="LCNM01000018">
    <property type="protein sequence ID" value="KKU55615.1"/>
    <property type="molecule type" value="Genomic_DNA"/>
</dbReference>